<gene>
    <name evidence="1" type="ORF">ELQ35_17335</name>
</gene>
<accession>A0A3S1B2E5</accession>
<comment type="caution">
    <text evidence="1">The sequence shown here is derived from an EMBL/GenBank/DDBJ whole genome shotgun (WGS) entry which is preliminary data.</text>
</comment>
<name>A0A3S1B2E5_9BACI</name>
<dbReference type="RefSeq" id="WP_126866408.1">
    <property type="nucleotide sequence ID" value="NZ_JAUSTX010000009.1"/>
</dbReference>
<dbReference type="OrthoDB" id="2896843at2"/>
<dbReference type="Proteomes" id="UP000267430">
    <property type="component" value="Unassembled WGS sequence"/>
</dbReference>
<dbReference type="EMBL" id="RYZZ01000030">
    <property type="protein sequence ID" value="RUQ27114.1"/>
    <property type="molecule type" value="Genomic_DNA"/>
</dbReference>
<organism evidence="1 2">
    <name type="scientific">Peribacillus cavernae</name>
    <dbReference type="NCBI Taxonomy" id="1674310"/>
    <lineage>
        <taxon>Bacteria</taxon>
        <taxon>Bacillati</taxon>
        <taxon>Bacillota</taxon>
        <taxon>Bacilli</taxon>
        <taxon>Bacillales</taxon>
        <taxon>Bacillaceae</taxon>
        <taxon>Peribacillus</taxon>
    </lineage>
</organism>
<protein>
    <submittedName>
        <fullName evidence="1">Uncharacterized protein</fullName>
    </submittedName>
</protein>
<keyword evidence="2" id="KW-1185">Reference proteome</keyword>
<proteinExistence type="predicted"/>
<dbReference type="AlphaFoldDB" id="A0A3S1B2E5"/>
<evidence type="ECO:0000313" key="2">
    <source>
        <dbReference type="Proteomes" id="UP000267430"/>
    </source>
</evidence>
<evidence type="ECO:0000313" key="1">
    <source>
        <dbReference type="EMBL" id="RUQ27114.1"/>
    </source>
</evidence>
<reference evidence="1 2" key="1">
    <citation type="submission" date="2018-12" db="EMBL/GenBank/DDBJ databases">
        <title>Bacillus chawlae sp. nov., Bacillus glennii sp. nov., and Bacillus saganii sp. nov. Isolated from the Vehicle Assembly Building at Kennedy Space Center where the Viking Spacecraft were Assembled.</title>
        <authorList>
            <person name="Seuylemezian A."/>
            <person name="Vaishampayan P."/>
        </authorList>
    </citation>
    <scope>NUCLEOTIDE SEQUENCE [LARGE SCALE GENOMIC DNA]</scope>
    <source>
        <strain evidence="1 2">L5</strain>
    </source>
</reference>
<sequence>MIFTSINQDNLYQLCDAFEGFLIDHDITFTYVDMTEENGIISFLFANDPEKGRVVEFEGKNSIGLETEYIAKEVLAPILPRLKAYSKIKSS</sequence>